<dbReference type="Proteomes" id="UP000698752">
    <property type="component" value="Unassembled WGS sequence"/>
</dbReference>
<evidence type="ECO:0000256" key="2">
    <source>
        <dbReference type="ARBA" id="ARBA00022692"/>
    </source>
</evidence>
<evidence type="ECO:0000313" key="6">
    <source>
        <dbReference type="EMBL" id="MBR0648148.1"/>
    </source>
</evidence>
<protein>
    <submittedName>
        <fullName evidence="6">Glutathione metabolism protein</fullName>
    </submittedName>
</protein>
<reference evidence="7" key="1">
    <citation type="journal article" date="2021" name="Syst. Appl. Microbiol.">
        <title>Roseomonas hellenica sp. nov., isolated from roots of wild-growing Alkanna tinctoria.</title>
        <authorList>
            <person name="Rat A."/>
            <person name="Naranjo H.D."/>
            <person name="Lebbe L."/>
            <person name="Cnockaert M."/>
            <person name="Krigas N."/>
            <person name="Grigoriadou K."/>
            <person name="Maloupa E."/>
            <person name="Willems A."/>
        </authorList>
    </citation>
    <scope>NUCLEOTIDE SEQUENCE [LARGE SCALE GENOMIC DNA]</scope>
    <source>
        <strain evidence="7">LMG 31159</strain>
    </source>
</reference>
<dbReference type="InterPro" id="IPR001129">
    <property type="entry name" value="Membr-assoc_MAPEG"/>
</dbReference>
<evidence type="ECO:0000256" key="5">
    <source>
        <dbReference type="SAM" id="Phobius"/>
    </source>
</evidence>
<comment type="subcellular location">
    <subcellularLocation>
        <location evidence="1">Membrane</location>
    </subcellularLocation>
</comment>
<dbReference type="RefSeq" id="WP_211865112.1">
    <property type="nucleotide sequence ID" value="NZ_JAAEDI010000001.1"/>
</dbReference>
<accession>A0ABS5EAU7</accession>
<dbReference type="PANTHER" id="PTHR35814:SF1">
    <property type="entry name" value="GLUTATHIONE S-TRANSFERASE-RELATED"/>
    <property type="match status" value="1"/>
</dbReference>
<comment type="caution">
    <text evidence="6">The sequence shown here is derived from an EMBL/GenBank/DDBJ whole genome shotgun (WGS) entry which is preliminary data.</text>
</comment>
<evidence type="ECO:0000256" key="1">
    <source>
        <dbReference type="ARBA" id="ARBA00004370"/>
    </source>
</evidence>
<feature type="transmembrane region" description="Helical" evidence="5">
    <location>
        <begin position="58"/>
        <end position="85"/>
    </location>
</feature>
<dbReference type="PANTHER" id="PTHR35814">
    <property type="match status" value="1"/>
</dbReference>
<organism evidence="6 7">
    <name type="scientific">Neoroseomonas terrae</name>
    <dbReference type="NCBI Taxonomy" id="424799"/>
    <lineage>
        <taxon>Bacteria</taxon>
        <taxon>Pseudomonadati</taxon>
        <taxon>Pseudomonadota</taxon>
        <taxon>Alphaproteobacteria</taxon>
        <taxon>Acetobacterales</taxon>
        <taxon>Acetobacteraceae</taxon>
        <taxon>Neoroseomonas</taxon>
    </lineage>
</organism>
<name>A0ABS5EAU7_9PROT</name>
<evidence type="ECO:0000256" key="4">
    <source>
        <dbReference type="ARBA" id="ARBA00023136"/>
    </source>
</evidence>
<keyword evidence="3 5" id="KW-1133">Transmembrane helix</keyword>
<keyword evidence="2 5" id="KW-0812">Transmembrane</keyword>
<evidence type="ECO:0000256" key="3">
    <source>
        <dbReference type="ARBA" id="ARBA00022989"/>
    </source>
</evidence>
<dbReference type="Gene3D" id="1.20.120.550">
    <property type="entry name" value="Membrane associated eicosanoid/glutathione metabolism-like domain"/>
    <property type="match status" value="1"/>
</dbReference>
<dbReference type="SUPFAM" id="SSF161084">
    <property type="entry name" value="MAPEG domain-like"/>
    <property type="match status" value="1"/>
</dbReference>
<proteinExistence type="predicted"/>
<dbReference type="Pfam" id="PF01124">
    <property type="entry name" value="MAPEG"/>
    <property type="match status" value="1"/>
</dbReference>
<dbReference type="InterPro" id="IPR023352">
    <property type="entry name" value="MAPEG-like_dom_sf"/>
</dbReference>
<dbReference type="EMBL" id="JAAEDI010000001">
    <property type="protein sequence ID" value="MBR0648148.1"/>
    <property type="molecule type" value="Genomic_DNA"/>
</dbReference>
<feature type="transmembrane region" description="Helical" evidence="5">
    <location>
        <begin position="106"/>
        <end position="127"/>
    </location>
</feature>
<keyword evidence="4 5" id="KW-0472">Membrane</keyword>
<sequence>MPKITALYAAPLILLFLLLTIRVMALRFPKQVMIGSGGDPLLERASRVHANFTEYVPLFLATLLAAELCGAAPWALHVAGTAMLAGRLCHAAGVSREPDILSLRGLGMLLTLGALVGAGVMAMAAGMG</sequence>
<keyword evidence="7" id="KW-1185">Reference proteome</keyword>
<evidence type="ECO:0000313" key="7">
    <source>
        <dbReference type="Proteomes" id="UP000698752"/>
    </source>
</evidence>
<gene>
    <name evidence="6" type="ORF">GXW78_00610</name>
</gene>